<dbReference type="InterPro" id="IPR036237">
    <property type="entry name" value="Xyl_isomerase-like_sf"/>
</dbReference>
<reference evidence="5 6" key="1">
    <citation type="journal article" date="2012" name="J. Bacteriol.">
        <title>Genome Sequence of n-Alkane-Degrading Hydrocarboniphaga effusa Strain AP103T (ATCC BAA-332T).</title>
        <authorList>
            <person name="Chang H.K."/>
            <person name="Zylstra G.J."/>
            <person name="Chae J.C."/>
        </authorList>
    </citation>
    <scope>NUCLEOTIDE SEQUENCE [LARGE SCALE GENOMIC DNA]</scope>
    <source>
        <strain evidence="5 6">AP103</strain>
    </source>
</reference>
<protein>
    <submittedName>
        <fullName evidence="5">N-acetylneuraminate synthase</fullName>
    </submittedName>
</protein>
<dbReference type="InterPro" id="IPR013022">
    <property type="entry name" value="Xyl_isomerase-like_TIM-brl"/>
</dbReference>
<organism evidence="5 6">
    <name type="scientific">Hydrocarboniphaga effusa AP103</name>
    <dbReference type="NCBI Taxonomy" id="1172194"/>
    <lineage>
        <taxon>Bacteria</taxon>
        <taxon>Pseudomonadati</taxon>
        <taxon>Pseudomonadota</taxon>
        <taxon>Gammaproteobacteria</taxon>
        <taxon>Nevskiales</taxon>
        <taxon>Nevskiaceae</taxon>
        <taxon>Hydrocarboniphaga</taxon>
    </lineage>
</organism>
<dbReference type="InterPro" id="IPR051690">
    <property type="entry name" value="PseI-like"/>
</dbReference>
<feature type="domain" description="AFP-like" evidence="3">
    <location>
        <begin position="406"/>
        <end position="464"/>
    </location>
</feature>
<evidence type="ECO:0000256" key="1">
    <source>
        <dbReference type="ARBA" id="ARBA00023122"/>
    </source>
</evidence>
<evidence type="ECO:0000313" key="6">
    <source>
        <dbReference type="Proteomes" id="UP000003704"/>
    </source>
</evidence>
<dbReference type="InterPro" id="IPR013132">
    <property type="entry name" value="PseI/NeuA/B-like_N"/>
</dbReference>
<dbReference type="RefSeq" id="WP_007185914.1">
    <property type="nucleotide sequence ID" value="NZ_AKGD01000002.1"/>
</dbReference>
<dbReference type="CDD" id="cd11615">
    <property type="entry name" value="SAF_NeuB_like"/>
    <property type="match status" value="1"/>
</dbReference>
<dbReference type="STRING" id="1172194.WQQ_29730"/>
<dbReference type="EMBL" id="AKGD01000002">
    <property type="protein sequence ID" value="EIT69391.1"/>
    <property type="molecule type" value="Genomic_DNA"/>
</dbReference>
<dbReference type="PROSITE" id="PS51371">
    <property type="entry name" value="CBS"/>
    <property type="match status" value="1"/>
</dbReference>
<dbReference type="Gene3D" id="3.10.580.10">
    <property type="entry name" value="CBS-domain"/>
    <property type="match status" value="1"/>
</dbReference>
<dbReference type="SUPFAM" id="SSF54631">
    <property type="entry name" value="CBS-domain pair"/>
    <property type="match status" value="1"/>
</dbReference>
<evidence type="ECO:0000313" key="5">
    <source>
        <dbReference type="EMBL" id="EIT69391.1"/>
    </source>
</evidence>
<dbReference type="SMART" id="SM00858">
    <property type="entry name" value="SAF"/>
    <property type="match status" value="1"/>
</dbReference>
<dbReference type="GO" id="GO:0016051">
    <property type="term" value="P:carbohydrate biosynthetic process"/>
    <property type="evidence" value="ECO:0007669"/>
    <property type="project" value="InterPro"/>
</dbReference>
<evidence type="ECO:0000256" key="2">
    <source>
        <dbReference type="PROSITE-ProRule" id="PRU00703"/>
    </source>
</evidence>
<keyword evidence="1 2" id="KW-0129">CBS domain</keyword>
<dbReference type="InterPro" id="IPR000644">
    <property type="entry name" value="CBS_dom"/>
</dbReference>
<dbReference type="PANTHER" id="PTHR42966">
    <property type="entry name" value="N-ACETYLNEURAMINATE SYNTHASE"/>
    <property type="match status" value="1"/>
</dbReference>
<name>I8I096_9GAMM</name>
<dbReference type="Pfam" id="PF03102">
    <property type="entry name" value="NeuB"/>
    <property type="match status" value="1"/>
</dbReference>
<dbReference type="PANTHER" id="PTHR42966:SF3">
    <property type="entry name" value="BLR5971 PROTEIN"/>
    <property type="match status" value="1"/>
</dbReference>
<gene>
    <name evidence="5" type="ORF">WQQ_29730</name>
</gene>
<dbReference type="Gene3D" id="3.20.20.70">
    <property type="entry name" value="Aldolase class I"/>
    <property type="match status" value="1"/>
</dbReference>
<dbReference type="Pfam" id="PF00571">
    <property type="entry name" value="CBS"/>
    <property type="match status" value="1"/>
</dbReference>
<dbReference type="PROSITE" id="PS50844">
    <property type="entry name" value="AFP_LIKE"/>
    <property type="match status" value="1"/>
</dbReference>
<comment type="caution">
    <text evidence="5">The sequence shown here is derived from an EMBL/GenBank/DDBJ whole genome shotgun (WGS) entry which is preliminary data.</text>
</comment>
<dbReference type="Pfam" id="PF01261">
    <property type="entry name" value="AP_endonuc_2"/>
    <property type="match status" value="1"/>
</dbReference>
<dbReference type="InterPro" id="IPR057736">
    <property type="entry name" value="SAF_PseI/NeuA/NeuB"/>
</dbReference>
<dbReference type="GO" id="GO:0047444">
    <property type="term" value="F:N-acylneuraminate-9-phosphate synthase activity"/>
    <property type="evidence" value="ECO:0007669"/>
    <property type="project" value="TreeGrafter"/>
</dbReference>
<evidence type="ECO:0000259" key="3">
    <source>
        <dbReference type="PROSITE" id="PS50844"/>
    </source>
</evidence>
<dbReference type="Gene3D" id="3.90.1210.10">
    <property type="entry name" value="Antifreeze-like/N-acetylneuraminic acid synthase C-terminal domain"/>
    <property type="match status" value="1"/>
</dbReference>
<dbReference type="AlphaFoldDB" id="I8I096"/>
<dbReference type="InterPro" id="IPR036732">
    <property type="entry name" value="AFP_Neu5c_C_sf"/>
</dbReference>
<keyword evidence="6" id="KW-1185">Reference proteome</keyword>
<dbReference type="SUPFAM" id="SSF51569">
    <property type="entry name" value="Aldolase"/>
    <property type="match status" value="1"/>
</dbReference>
<proteinExistence type="predicted"/>
<evidence type="ECO:0000259" key="4">
    <source>
        <dbReference type="PROSITE" id="PS51371"/>
    </source>
</evidence>
<dbReference type="Proteomes" id="UP000003704">
    <property type="component" value="Unassembled WGS sequence"/>
</dbReference>
<dbReference type="InterPro" id="IPR013785">
    <property type="entry name" value="Aldolase_TIM"/>
</dbReference>
<dbReference type="SUPFAM" id="SSF51269">
    <property type="entry name" value="AFP III-like domain"/>
    <property type="match status" value="1"/>
</dbReference>
<dbReference type="PATRIC" id="fig|1172194.4.peg.2880"/>
<dbReference type="Gene3D" id="3.20.20.150">
    <property type="entry name" value="Divalent-metal-dependent TIM barrel enzymes"/>
    <property type="match status" value="1"/>
</dbReference>
<dbReference type="SUPFAM" id="SSF51658">
    <property type="entry name" value="Xylose isomerase-like"/>
    <property type="match status" value="1"/>
</dbReference>
<accession>I8I096</accession>
<dbReference type="InterPro" id="IPR013974">
    <property type="entry name" value="SAF"/>
</dbReference>
<dbReference type="InterPro" id="IPR006190">
    <property type="entry name" value="SAF_AFP_Neu5Ac"/>
</dbReference>
<dbReference type="OrthoDB" id="9781701at2"/>
<feature type="domain" description="CBS" evidence="4">
    <location>
        <begin position="3"/>
        <end position="61"/>
    </location>
</feature>
<dbReference type="InterPro" id="IPR046342">
    <property type="entry name" value="CBS_dom_sf"/>
</dbReference>
<dbReference type="Pfam" id="PF08666">
    <property type="entry name" value="SAF"/>
    <property type="match status" value="1"/>
</dbReference>
<sequence>MLIDRNLRQYTTRDTASIQEVAQLIAQKKGRIALVVDQNGVLLGTISNGDLIRWLGAGSPRGSQTTALSIANRVFKSVGPDDSRDRIAALLEDVLYVPILDARGRLEAVARHRVAAEGVVLDNRRIARDAPVFTIAEIGNNHNGSLELALRLIDAAADAGADCAKFQMRDMETLYGGASDGRGASENLGTEYVLDLLARYQLSTDDLFRCFDHSRKRGLVPLCTPWDESSMEKLDRYGLPAFKIASADFTNHGFLKSLGSLGKPLICSTGMTTEQEIRQSADLLQRCGAPYVLLHCNSTYPAPFRDVNLSYLRRLEQIGQCTVGYSGHERDIFVSIAAVSLGARVIEKHLTFDRGMEGNDHRISLLPDEFARMVEGIRQVEDAVGSDAPRRISQGEMMNRVTLAKSVFANVDIKAGQVIEESMLEVRSPGRGLQPNRKLELIGKRLTRTVRSGTPFFASDLDGRATRQGDGKRSYRFHRPWGLPVRHHDYAKLLDASAPDFVEFHLSYRDLELEDEHFFSGRQPLNLVVHAPELFAGDHVLDLCSPDEAYRQHSVREMRRVIAKTHSLRRYFETSGPTGIVTNVGGFSLDRPLTPSERQQRRETLKRSLAELDTADVEIWPQTMPPYPWHFGGQRFHNLFVEAEEIDVLCSELKLGLCFDISHSKLACNLLKHSFEDFTTIVGRHTRHLHVADAAGMDGEGLQIGEGEIDFKSFYRRLDQIAPQASFLPEIWQGHENDGEGFWIALDRLQQSVTPPT</sequence>